<dbReference type="Proteomes" id="UP000005239">
    <property type="component" value="Unassembled WGS sequence"/>
</dbReference>
<keyword evidence="5" id="KW-1185">Reference proteome</keyword>
<evidence type="ECO:0000313" key="4">
    <source>
        <dbReference type="EnsemblMetazoa" id="PPA34050.1"/>
    </source>
</evidence>
<protein>
    <submittedName>
        <fullName evidence="4">Uncharacterized protein</fullName>
    </submittedName>
</protein>
<feature type="compositionally biased region" description="Polar residues" evidence="2">
    <location>
        <begin position="320"/>
        <end position="330"/>
    </location>
</feature>
<reference evidence="5" key="1">
    <citation type="journal article" date="2008" name="Nat. Genet.">
        <title>The Pristionchus pacificus genome provides a unique perspective on nematode lifestyle and parasitism.</title>
        <authorList>
            <person name="Dieterich C."/>
            <person name="Clifton S.W."/>
            <person name="Schuster L.N."/>
            <person name="Chinwalla A."/>
            <person name="Delehaunty K."/>
            <person name="Dinkelacker I."/>
            <person name="Fulton L."/>
            <person name="Fulton R."/>
            <person name="Godfrey J."/>
            <person name="Minx P."/>
            <person name="Mitreva M."/>
            <person name="Roeseler W."/>
            <person name="Tian H."/>
            <person name="Witte H."/>
            <person name="Yang S.P."/>
            <person name="Wilson R.K."/>
            <person name="Sommer R.J."/>
        </authorList>
    </citation>
    <scope>NUCLEOTIDE SEQUENCE [LARGE SCALE GENOMIC DNA]</scope>
    <source>
        <strain evidence="5">PS312</strain>
    </source>
</reference>
<feature type="compositionally biased region" description="Low complexity" evidence="2">
    <location>
        <begin position="264"/>
        <end position="299"/>
    </location>
</feature>
<dbReference type="PANTHER" id="PTHR21459:SF2">
    <property type="entry name" value="PROTEIN CBG08968"/>
    <property type="match status" value="1"/>
</dbReference>
<gene>
    <name evidence="4" type="primary">WBGene00272419</name>
    <name evidence="3" type="synonym">WBGene00202807</name>
</gene>
<feature type="region of interest" description="Disordered" evidence="2">
    <location>
        <begin position="243"/>
        <end position="358"/>
    </location>
</feature>
<accession>A0A4X3NWJ2</accession>
<dbReference type="PANTHER" id="PTHR21459">
    <property type="entry name" value="PROTEIN CBG08968"/>
    <property type="match status" value="1"/>
</dbReference>
<sequence>MGKTTLENILEELKIDREERRKERKALEESIRGIQVQFTKTLSDRVKTLEKTFETFAENTNKSITVLGQLIGRVLDSQSTSISNIPAMKASFVSTMTNSHMINEKATRAVFIGFAEKQTPEETDLADLKTVSDMFRLMGDDHLLSICENVTFHRHPIEKREGARDRPIKIQFQNNKDRDHFIAVARQKQACRLSGSVHAFVRRDLTIEELDVDRSLRREAGKRNAEAGQLEYVVRDLRVVRLSNPRPLPPRSQQALDRAIAAQSAASTSSSLPPALSSLTTLSHPAPSHPRSQSSSSFGRGRGRGGGNGGGRASSRQSRPLVSSPSNQRSNHSKSVSRKRGRAFEDPSTMSPSVCPPKANKVMTISALSPVHCESEDHLEVQY</sequence>
<accession>A0A2A6BC37</accession>
<feature type="compositionally biased region" description="Basic residues" evidence="2">
    <location>
        <begin position="331"/>
        <end position="341"/>
    </location>
</feature>
<organism evidence="4 5">
    <name type="scientific">Pristionchus pacificus</name>
    <name type="common">Parasitic nematode worm</name>
    <dbReference type="NCBI Taxonomy" id="54126"/>
    <lineage>
        <taxon>Eukaryota</taxon>
        <taxon>Metazoa</taxon>
        <taxon>Ecdysozoa</taxon>
        <taxon>Nematoda</taxon>
        <taxon>Chromadorea</taxon>
        <taxon>Rhabditida</taxon>
        <taxon>Rhabditina</taxon>
        <taxon>Diplogasteromorpha</taxon>
        <taxon>Diplogasteroidea</taxon>
        <taxon>Neodiplogasteridae</taxon>
        <taxon>Pristionchus</taxon>
    </lineage>
</organism>
<dbReference type="EnsemblMetazoa" id="PPA29939.1">
    <property type="protein sequence ID" value="PPA29939.1"/>
    <property type="gene ID" value="WBGene00202807"/>
</dbReference>
<evidence type="ECO:0000313" key="3">
    <source>
        <dbReference type="EnsemblMetazoa" id="PPA29939.1"/>
    </source>
</evidence>
<evidence type="ECO:0000256" key="2">
    <source>
        <dbReference type="SAM" id="MobiDB-lite"/>
    </source>
</evidence>
<name>A0A2A6BC37_PRIPA</name>
<evidence type="ECO:0000313" key="5">
    <source>
        <dbReference type="Proteomes" id="UP000005239"/>
    </source>
</evidence>
<keyword evidence="1" id="KW-0175">Coiled coil</keyword>
<evidence type="ECO:0000256" key="1">
    <source>
        <dbReference type="SAM" id="Coils"/>
    </source>
</evidence>
<dbReference type="STRING" id="54126.A0A4X3NWJ2"/>
<reference evidence="4" key="2">
    <citation type="submission" date="2022-06" db="UniProtKB">
        <authorList>
            <consortium name="EnsemblMetazoa"/>
        </authorList>
    </citation>
    <scope>IDENTIFICATION</scope>
    <source>
        <strain evidence="4">PS312</strain>
    </source>
</reference>
<feature type="coiled-coil region" evidence="1">
    <location>
        <begin position="3"/>
        <end position="30"/>
    </location>
</feature>
<dbReference type="EnsemblMetazoa" id="PPA34050.1">
    <property type="protein sequence ID" value="PPA34050.1"/>
    <property type="gene ID" value="WBGene00272419"/>
</dbReference>
<proteinExistence type="predicted"/>
<dbReference type="AlphaFoldDB" id="A0A2A6BC37"/>
<dbReference type="OrthoDB" id="5859941at2759"/>